<comment type="subcellular location">
    <subcellularLocation>
        <location evidence="1">Cytoplasm</location>
    </subcellularLocation>
</comment>
<name>A0A8B6DFV2_MYTGA</name>
<protein>
    <recommendedName>
        <fullName evidence="2">guanylate cyclase</fullName>
        <ecNumber evidence="2">4.6.1.2</ecNumber>
    </recommendedName>
</protein>
<keyword evidence="3" id="KW-0963">Cytoplasm</keyword>
<dbReference type="GO" id="GO:0019934">
    <property type="term" value="P:cGMP-mediated signaling"/>
    <property type="evidence" value="ECO:0007669"/>
    <property type="project" value="TreeGrafter"/>
</dbReference>
<dbReference type="InterPro" id="IPR042463">
    <property type="entry name" value="HNOB_dom_associated_sf"/>
</dbReference>
<dbReference type="AlphaFoldDB" id="A0A8B6DFV2"/>
<dbReference type="InterPro" id="IPR024096">
    <property type="entry name" value="NO_sig/Golgi_transp_ligand-bd"/>
</dbReference>
<dbReference type="InterPro" id="IPR011645">
    <property type="entry name" value="HNOB_dom_associated"/>
</dbReference>
<dbReference type="SUPFAM" id="SSF55073">
    <property type="entry name" value="Nucleotide cyclase"/>
    <property type="match status" value="1"/>
</dbReference>
<evidence type="ECO:0000313" key="10">
    <source>
        <dbReference type="Proteomes" id="UP000596742"/>
    </source>
</evidence>
<evidence type="ECO:0000256" key="4">
    <source>
        <dbReference type="ARBA" id="ARBA00022741"/>
    </source>
</evidence>
<dbReference type="InterPro" id="IPR001054">
    <property type="entry name" value="A/G_cyclase"/>
</dbReference>
<feature type="domain" description="Guanylate cyclase" evidence="8">
    <location>
        <begin position="501"/>
        <end position="629"/>
    </location>
</feature>
<dbReference type="Pfam" id="PF00211">
    <property type="entry name" value="Guanylate_cyc"/>
    <property type="match status" value="1"/>
</dbReference>
<dbReference type="GO" id="GO:0070482">
    <property type="term" value="P:response to oxygen levels"/>
    <property type="evidence" value="ECO:0007669"/>
    <property type="project" value="TreeGrafter"/>
</dbReference>
<dbReference type="Pfam" id="PF07701">
    <property type="entry name" value="HNOBA"/>
    <property type="match status" value="1"/>
</dbReference>
<dbReference type="GO" id="GO:0004383">
    <property type="term" value="F:guanylate cyclase activity"/>
    <property type="evidence" value="ECO:0007669"/>
    <property type="project" value="UniProtKB-EC"/>
</dbReference>
<sequence>MFGHLNVFIKKFVTERHGPQSWSSIIKGLNHSGNFSEKDQHDDELTQRLINLSVSHLNFKREAFLVLIGEYILHYFTRFGYDELIRLLGGNILEFVQNLDSIQNYLRDDYQDVIAPSFHCDEDSVSDRMILHYFSHRPGYHPLVRGFITEVAKVLYKMELSITIISISNESVADEYGHREHVIFNIVAKRIAETPDDLTPTFVAQTKKHGERQIHKEDVDAVKEKLDQIRREFGEDALPLAKFRSAKAKWRAIARITLLSRGFVPNYPEQNFINPRMFIEVFPYHLILNEEMKVIQSGIKIQQMMPLIRSSRTAEVQLFFNLLYPRHTDFTYENVKKFIMCPFVLEFKRDKLVKDWKKRPLLSLKGQMYLLRDRGYYFFICTPTIRCWYDLEEREMRLADIPMWDATRDFLLTDLAYRIGTGQNYTNSFSFNDNTDALGSLSQRIDDKKTDSNEKWNILMKELNNEKQRNQSLYSSFLPRHSAAILSQGQMPKGDYYPDVTALFCDIVHFLQIVGSSKPIEIVNFINCLYSRFDRVTKIHDTYRVESIGDAYFVVSGVPDKVHNHAERIANTALGMMFTSQEVASPVNGENVQIRIGVHTGSVVGGVFGTKIPRYIVLGETAVVASKMESHGEPGKIHITPSTYRALKGKGYSLEERGKIELRGYGTLGTYYLVGNENASIEDIAGRTKQEVSYINEGKEKGTRPIADESEVITFNY</sequence>
<dbReference type="Proteomes" id="UP000596742">
    <property type="component" value="Unassembled WGS sequence"/>
</dbReference>
<evidence type="ECO:0000259" key="8">
    <source>
        <dbReference type="PROSITE" id="PS50125"/>
    </source>
</evidence>
<proteinExistence type="predicted"/>
<accession>A0A8B6DFV2</accession>
<dbReference type="PROSITE" id="PS50125">
    <property type="entry name" value="GUANYLATE_CYCLASE_2"/>
    <property type="match status" value="1"/>
</dbReference>
<dbReference type="InterPro" id="IPR011644">
    <property type="entry name" value="Heme_NO-bd"/>
</dbReference>
<keyword evidence="4" id="KW-0547">Nucleotide-binding</keyword>
<evidence type="ECO:0000256" key="7">
    <source>
        <dbReference type="ARBA" id="ARBA00023293"/>
    </source>
</evidence>
<dbReference type="OrthoDB" id="6127067at2759"/>
<dbReference type="GO" id="GO:0005525">
    <property type="term" value="F:GTP binding"/>
    <property type="evidence" value="ECO:0007669"/>
    <property type="project" value="UniProtKB-KW"/>
</dbReference>
<dbReference type="PANTHER" id="PTHR45655">
    <property type="entry name" value="GUANYLATE CYCLASE SOLUBLE SUBUNIT BETA-2"/>
    <property type="match status" value="1"/>
</dbReference>
<evidence type="ECO:0000256" key="5">
    <source>
        <dbReference type="ARBA" id="ARBA00023134"/>
    </source>
</evidence>
<evidence type="ECO:0000313" key="9">
    <source>
        <dbReference type="EMBL" id="VDI19602.1"/>
    </source>
</evidence>
<dbReference type="InterPro" id="IPR038158">
    <property type="entry name" value="H-NOX_domain_sf"/>
</dbReference>
<keyword evidence="6 9" id="KW-0456">Lyase</keyword>
<dbReference type="SUPFAM" id="SSF111126">
    <property type="entry name" value="Ligand-binding domain in the NO signalling and Golgi transport"/>
    <property type="match status" value="1"/>
</dbReference>
<organism evidence="9 10">
    <name type="scientific">Mytilus galloprovincialis</name>
    <name type="common">Mediterranean mussel</name>
    <dbReference type="NCBI Taxonomy" id="29158"/>
    <lineage>
        <taxon>Eukaryota</taxon>
        <taxon>Metazoa</taxon>
        <taxon>Spiralia</taxon>
        <taxon>Lophotrochozoa</taxon>
        <taxon>Mollusca</taxon>
        <taxon>Bivalvia</taxon>
        <taxon>Autobranchia</taxon>
        <taxon>Pteriomorphia</taxon>
        <taxon>Mytilida</taxon>
        <taxon>Mytiloidea</taxon>
        <taxon>Mytilidae</taxon>
        <taxon>Mytilinae</taxon>
        <taxon>Mytilus</taxon>
    </lineage>
</organism>
<dbReference type="EMBL" id="UYJE01003466">
    <property type="protein sequence ID" value="VDI19602.1"/>
    <property type="molecule type" value="Genomic_DNA"/>
</dbReference>
<keyword evidence="7" id="KW-0141">cGMP biosynthesis</keyword>
<dbReference type="Pfam" id="PF07700">
    <property type="entry name" value="HNOB"/>
    <property type="match status" value="1"/>
</dbReference>
<evidence type="ECO:0000256" key="1">
    <source>
        <dbReference type="ARBA" id="ARBA00004496"/>
    </source>
</evidence>
<evidence type="ECO:0000256" key="2">
    <source>
        <dbReference type="ARBA" id="ARBA00012202"/>
    </source>
</evidence>
<comment type="caution">
    <text evidence="9">The sequence shown here is derived from an EMBL/GenBank/DDBJ whole genome shotgun (WGS) entry which is preliminary data.</text>
</comment>
<dbReference type="GO" id="GO:0008074">
    <property type="term" value="C:guanylate cyclase complex, soluble"/>
    <property type="evidence" value="ECO:0007669"/>
    <property type="project" value="TreeGrafter"/>
</dbReference>
<dbReference type="PANTHER" id="PTHR45655:SF13">
    <property type="entry name" value="SOLUBLE GUANYLATE CYCLASE GCY-32-RELATED"/>
    <property type="match status" value="1"/>
</dbReference>
<dbReference type="InterPro" id="IPR029787">
    <property type="entry name" value="Nucleotide_cyclase"/>
</dbReference>
<gene>
    <name evidence="9" type="ORF">MGAL_10B053431</name>
</gene>
<dbReference type="EC" id="4.6.1.2" evidence="2"/>
<keyword evidence="5" id="KW-0342">GTP-binding</keyword>
<evidence type="ECO:0000256" key="6">
    <source>
        <dbReference type="ARBA" id="ARBA00023239"/>
    </source>
</evidence>
<dbReference type="GO" id="GO:0020037">
    <property type="term" value="F:heme binding"/>
    <property type="evidence" value="ECO:0007669"/>
    <property type="project" value="InterPro"/>
</dbReference>
<dbReference type="Gene3D" id="3.30.450.260">
    <property type="entry name" value="Haem NO binding associated domain"/>
    <property type="match status" value="1"/>
</dbReference>
<dbReference type="Gene3D" id="3.90.1520.10">
    <property type="entry name" value="H-NOX domain"/>
    <property type="match status" value="1"/>
</dbReference>
<dbReference type="CDD" id="cd07302">
    <property type="entry name" value="CHD"/>
    <property type="match status" value="1"/>
</dbReference>
<keyword evidence="10" id="KW-1185">Reference proteome</keyword>
<dbReference type="SMART" id="SM00044">
    <property type="entry name" value="CYCc"/>
    <property type="match status" value="1"/>
</dbReference>
<dbReference type="Gene3D" id="3.30.70.1230">
    <property type="entry name" value="Nucleotide cyclase"/>
    <property type="match status" value="1"/>
</dbReference>
<evidence type="ECO:0000256" key="3">
    <source>
        <dbReference type="ARBA" id="ARBA00022490"/>
    </source>
</evidence>
<reference evidence="9" key="1">
    <citation type="submission" date="2018-11" db="EMBL/GenBank/DDBJ databases">
        <authorList>
            <person name="Alioto T."/>
            <person name="Alioto T."/>
        </authorList>
    </citation>
    <scope>NUCLEOTIDE SEQUENCE</scope>
</reference>